<evidence type="ECO:0000259" key="15">
    <source>
        <dbReference type="Pfam" id="PF00593"/>
    </source>
</evidence>
<dbReference type="Pfam" id="PF13715">
    <property type="entry name" value="CarbopepD_reg_2"/>
    <property type="match status" value="1"/>
</dbReference>
<evidence type="ECO:0000259" key="16">
    <source>
        <dbReference type="Pfam" id="PF07715"/>
    </source>
</evidence>
<feature type="domain" description="TonB-dependent receptor-like beta-barrel" evidence="15">
    <location>
        <begin position="337"/>
        <end position="746"/>
    </location>
</feature>
<evidence type="ECO:0000256" key="11">
    <source>
        <dbReference type="ARBA" id="ARBA00023237"/>
    </source>
</evidence>
<dbReference type="GO" id="GO:0015344">
    <property type="term" value="F:siderophore uptake transmembrane transporter activity"/>
    <property type="evidence" value="ECO:0007669"/>
    <property type="project" value="TreeGrafter"/>
</dbReference>
<evidence type="ECO:0000256" key="4">
    <source>
        <dbReference type="ARBA" id="ARBA00022496"/>
    </source>
</evidence>
<protein>
    <submittedName>
        <fullName evidence="17">Iron complex outermembrane recepter protein</fullName>
    </submittedName>
</protein>
<feature type="signal peptide" evidence="14">
    <location>
        <begin position="1"/>
        <end position="29"/>
    </location>
</feature>
<evidence type="ECO:0000256" key="14">
    <source>
        <dbReference type="SAM" id="SignalP"/>
    </source>
</evidence>
<dbReference type="InterPro" id="IPR008969">
    <property type="entry name" value="CarboxyPept-like_regulatory"/>
</dbReference>
<dbReference type="PANTHER" id="PTHR32552">
    <property type="entry name" value="FERRICHROME IRON RECEPTOR-RELATED"/>
    <property type="match status" value="1"/>
</dbReference>
<dbReference type="Pfam" id="PF00593">
    <property type="entry name" value="TonB_dep_Rec_b-barrel"/>
    <property type="match status" value="1"/>
</dbReference>
<evidence type="ECO:0000256" key="5">
    <source>
        <dbReference type="ARBA" id="ARBA00022692"/>
    </source>
</evidence>
<feature type="domain" description="TonB-dependent receptor plug" evidence="16">
    <location>
        <begin position="123"/>
        <end position="231"/>
    </location>
</feature>
<dbReference type="InterPro" id="IPR037066">
    <property type="entry name" value="Plug_dom_sf"/>
</dbReference>
<keyword evidence="10 12" id="KW-0472">Membrane</keyword>
<proteinExistence type="inferred from homology"/>
<keyword evidence="3 12" id="KW-1134">Transmembrane beta strand</keyword>
<keyword evidence="9 13" id="KW-0798">TonB box</keyword>
<dbReference type="Gene3D" id="2.60.40.1120">
    <property type="entry name" value="Carboxypeptidase-like, regulatory domain"/>
    <property type="match status" value="1"/>
</dbReference>
<dbReference type="SUPFAM" id="SSF56935">
    <property type="entry name" value="Porins"/>
    <property type="match status" value="1"/>
</dbReference>
<accession>A0A238YKN4</accession>
<dbReference type="Proteomes" id="UP000198412">
    <property type="component" value="Unassembled WGS sequence"/>
</dbReference>
<dbReference type="Gene3D" id="2.170.130.10">
    <property type="entry name" value="TonB-dependent receptor, plug domain"/>
    <property type="match status" value="1"/>
</dbReference>
<name>A0A238YKN4_9FLAO</name>
<dbReference type="InterPro" id="IPR039426">
    <property type="entry name" value="TonB-dep_rcpt-like"/>
</dbReference>
<reference evidence="18" key="1">
    <citation type="submission" date="2017-06" db="EMBL/GenBank/DDBJ databases">
        <authorList>
            <person name="Varghese N."/>
            <person name="Submissions S."/>
        </authorList>
    </citation>
    <scope>NUCLEOTIDE SEQUENCE [LARGE SCALE GENOMIC DNA]</scope>
    <source>
        <strain evidence="18">DSM 27993</strain>
    </source>
</reference>
<evidence type="ECO:0000256" key="9">
    <source>
        <dbReference type="ARBA" id="ARBA00023077"/>
    </source>
</evidence>
<feature type="chain" id="PRO_5013076787" evidence="14">
    <location>
        <begin position="30"/>
        <end position="794"/>
    </location>
</feature>
<dbReference type="Pfam" id="PF07715">
    <property type="entry name" value="Plug"/>
    <property type="match status" value="1"/>
</dbReference>
<evidence type="ECO:0000313" key="18">
    <source>
        <dbReference type="Proteomes" id="UP000198412"/>
    </source>
</evidence>
<dbReference type="PROSITE" id="PS52016">
    <property type="entry name" value="TONB_DEPENDENT_REC_3"/>
    <property type="match status" value="1"/>
</dbReference>
<keyword evidence="5 12" id="KW-0812">Transmembrane</keyword>
<dbReference type="SUPFAM" id="SSF49464">
    <property type="entry name" value="Carboxypeptidase regulatory domain-like"/>
    <property type="match status" value="1"/>
</dbReference>
<comment type="similarity">
    <text evidence="12 13">Belongs to the TonB-dependent receptor family.</text>
</comment>
<dbReference type="Gene3D" id="2.40.170.20">
    <property type="entry name" value="TonB-dependent receptor, beta-barrel domain"/>
    <property type="match status" value="1"/>
</dbReference>
<dbReference type="InterPro" id="IPR012910">
    <property type="entry name" value="Plug_dom"/>
</dbReference>
<evidence type="ECO:0000256" key="13">
    <source>
        <dbReference type="RuleBase" id="RU003357"/>
    </source>
</evidence>
<dbReference type="GO" id="GO:0009279">
    <property type="term" value="C:cell outer membrane"/>
    <property type="evidence" value="ECO:0007669"/>
    <property type="project" value="UniProtKB-SubCell"/>
</dbReference>
<keyword evidence="18" id="KW-1185">Reference proteome</keyword>
<dbReference type="EMBL" id="FZNX01000004">
    <property type="protein sequence ID" value="SNR71368.1"/>
    <property type="molecule type" value="Genomic_DNA"/>
</dbReference>
<keyword evidence="8" id="KW-0406">Ion transport</keyword>
<evidence type="ECO:0000256" key="6">
    <source>
        <dbReference type="ARBA" id="ARBA00022729"/>
    </source>
</evidence>
<keyword evidence="7" id="KW-0408">Iron</keyword>
<evidence type="ECO:0000256" key="3">
    <source>
        <dbReference type="ARBA" id="ARBA00022452"/>
    </source>
</evidence>
<dbReference type="InterPro" id="IPR000531">
    <property type="entry name" value="Beta-barrel_TonB"/>
</dbReference>
<evidence type="ECO:0000313" key="17">
    <source>
        <dbReference type="EMBL" id="SNR71368.1"/>
    </source>
</evidence>
<evidence type="ECO:0000256" key="2">
    <source>
        <dbReference type="ARBA" id="ARBA00022448"/>
    </source>
</evidence>
<keyword evidence="4" id="KW-0410">Iron transport</keyword>
<evidence type="ECO:0000256" key="8">
    <source>
        <dbReference type="ARBA" id="ARBA00023065"/>
    </source>
</evidence>
<dbReference type="InterPro" id="IPR036942">
    <property type="entry name" value="Beta-barrel_TonB_sf"/>
</dbReference>
<evidence type="ECO:0000256" key="12">
    <source>
        <dbReference type="PROSITE-ProRule" id="PRU01360"/>
    </source>
</evidence>
<keyword evidence="2 12" id="KW-0813">Transport</keyword>
<dbReference type="OrthoDB" id="9761152at2"/>
<evidence type="ECO:0000256" key="7">
    <source>
        <dbReference type="ARBA" id="ARBA00023004"/>
    </source>
</evidence>
<gene>
    <name evidence="17" type="ORF">SAMN04488111_2645</name>
</gene>
<dbReference type="PANTHER" id="PTHR32552:SF68">
    <property type="entry name" value="FERRICHROME OUTER MEMBRANE TRANSPORTER_PHAGE RECEPTOR"/>
    <property type="match status" value="1"/>
</dbReference>
<comment type="subcellular location">
    <subcellularLocation>
        <location evidence="1 12">Cell outer membrane</location>
        <topology evidence="1 12">Multi-pass membrane protein</topology>
    </subcellularLocation>
</comment>
<dbReference type="RefSeq" id="WP_089378907.1">
    <property type="nucleotide sequence ID" value="NZ_FZNX01000004.1"/>
</dbReference>
<sequence length="794" mass="88997">MKQYLKLNFKKVKNLVAFLIIAFSINANAQELFTLSGKVTDGTNPLPGASILVKGTTNGVTSDFDGKFSISLKKGSYTLVVSAISQPKEVKVTLTKDTFISINMADSFVNLDEVLVSAVRVKSTSPVTHSNVSKEDLEKRNLGQDIPMLLNYLPSVVTTSDAGAGVGYSGIRVRGSDATRVNITINGIPYNDAESQGTYWVNMPDFTSSTESMQLQRGVGTSTNGSGAFGASLNLLTDAVSKEAFGEISNSFGSYNTRKHTVKFSTGKINDHIEFSGRLSKIDSDGYIDRAWSDLKSYFLQAAYVDDNTLIKALTFGGHEKTYQAWYGVTTDEMETLGRTYNPYTYENEIDNYKQDHYQFHWNEKISENWATNIGLNYTYGRGYFEQFKDGEDFADYDLTPITLGGETIDQTDLIRRRWLDNDFYVFNANATYKNSDLEFIFGTSLSNYKGDHFGEIIWAEYASNSEIRDHYYDSESKKNDTNIFGKLTYNLDDFWILFTDLQARFVKFETTGLTSDRYPINVDESYSFFNPKAGLTYKLSNNNSFYLSYAKANKEPNRNDFENGVNTSEKLNDFELGWRFNNQNIKVNTNIYYMLYKDQLVLTGAIDDTGAPLRATSGKSYRLGLEVDASIKLSNKLTLQPNVAISSNKNVDFVTSWNGELVDLGDTDISFSPNLIAANAVVFQPSKNVQFSLLSKFVGEQFMGNIDNSNSKLDSYFVNDFNASYEIKPTKIVKSIVLSALINNIFNTEYISNGYYYTYDDTWSVAGQTTTLDGAGYYPQATTNFLIGATLKF</sequence>
<keyword evidence="11 12" id="KW-0998">Cell outer membrane</keyword>
<dbReference type="AlphaFoldDB" id="A0A238YKN4"/>
<keyword evidence="6 14" id="KW-0732">Signal</keyword>
<evidence type="ECO:0000256" key="1">
    <source>
        <dbReference type="ARBA" id="ARBA00004571"/>
    </source>
</evidence>
<evidence type="ECO:0000256" key="10">
    <source>
        <dbReference type="ARBA" id="ARBA00023136"/>
    </source>
</evidence>
<organism evidence="17 18">
    <name type="scientific">Lutibacter flavus</name>
    <dbReference type="NCBI Taxonomy" id="691689"/>
    <lineage>
        <taxon>Bacteria</taxon>
        <taxon>Pseudomonadati</taxon>
        <taxon>Bacteroidota</taxon>
        <taxon>Flavobacteriia</taxon>
        <taxon>Flavobacteriales</taxon>
        <taxon>Flavobacteriaceae</taxon>
        <taxon>Lutibacter</taxon>
    </lineage>
</organism>